<comment type="caution">
    <text evidence="1">The sequence shown here is derived from an EMBL/GenBank/DDBJ whole genome shotgun (WGS) entry which is preliminary data.</text>
</comment>
<dbReference type="EMBL" id="DSRU01000353">
    <property type="protein sequence ID" value="HFN00946.1"/>
    <property type="molecule type" value="Genomic_DNA"/>
</dbReference>
<dbReference type="AlphaFoldDB" id="A0A7C3KIX1"/>
<evidence type="ECO:0000313" key="1">
    <source>
        <dbReference type="EMBL" id="HFN00946.1"/>
    </source>
</evidence>
<proteinExistence type="predicted"/>
<name>A0A7C3KIX1_9CYAN</name>
<sequence>MPGQPREIAGTETRADYILGPVIFTLSNLRVYGRGTIPAEPSNSPFIIAEDEEFDVSVDVQFNRTPLTELLMCLGTRVCVDFGFEGIGVRARETNIEACIVTQKGLFKYTVQHTGRPDRHGLNSGLYEIGAVATVGPVENECTTKIWGHGYIKEVLLQVYPSYQD</sequence>
<gene>
    <name evidence="1" type="ORF">ENR64_24960</name>
</gene>
<protein>
    <submittedName>
        <fullName evidence="1">Uncharacterized protein</fullName>
    </submittedName>
</protein>
<accession>A0A7C3KIX1</accession>
<organism evidence="1">
    <name type="scientific">Oscillatoriales cyanobacterium SpSt-418</name>
    <dbReference type="NCBI Taxonomy" id="2282169"/>
    <lineage>
        <taxon>Bacteria</taxon>
        <taxon>Bacillati</taxon>
        <taxon>Cyanobacteriota</taxon>
        <taxon>Cyanophyceae</taxon>
        <taxon>Oscillatoriophycideae</taxon>
        <taxon>Oscillatoriales</taxon>
    </lineage>
</organism>
<reference evidence="1" key="1">
    <citation type="journal article" date="2020" name="mSystems">
        <title>Genome- and Community-Level Interaction Insights into Carbon Utilization and Element Cycling Functions of Hydrothermarchaeota in Hydrothermal Sediment.</title>
        <authorList>
            <person name="Zhou Z."/>
            <person name="Liu Y."/>
            <person name="Xu W."/>
            <person name="Pan J."/>
            <person name="Luo Z.H."/>
            <person name="Li M."/>
        </authorList>
    </citation>
    <scope>NUCLEOTIDE SEQUENCE [LARGE SCALE GENOMIC DNA]</scope>
    <source>
        <strain evidence="1">SpSt-418</strain>
    </source>
</reference>